<dbReference type="NCBIfam" id="TIGR00197">
    <property type="entry name" value="yjeF_nterm"/>
    <property type="match status" value="1"/>
</dbReference>
<name>A0A1E3W0T8_9HYPH</name>
<comment type="similarity">
    <text evidence="4 19">In the C-terminal section; belongs to the NnrD/CARKD family.</text>
</comment>
<dbReference type="SUPFAM" id="SSF64153">
    <property type="entry name" value="YjeF N-terminal domain-like"/>
    <property type="match status" value="1"/>
</dbReference>
<accession>A0A1E3W0T8</accession>
<comment type="cofactor">
    <cofactor evidence="17">
        <name>Mg(2+)</name>
        <dbReference type="ChEBI" id="CHEBI:18420"/>
    </cofactor>
</comment>
<dbReference type="GO" id="GO:0046496">
    <property type="term" value="P:nicotinamide nucleotide metabolic process"/>
    <property type="evidence" value="ECO:0007669"/>
    <property type="project" value="UniProtKB-UniRule"/>
</dbReference>
<dbReference type="NCBIfam" id="TIGR00196">
    <property type="entry name" value="yjeF_cterm"/>
    <property type="match status" value="1"/>
</dbReference>
<dbReference type="Pfam" id="PF03853">
    <property type="entry name" value="YjeF_N"/>
    <property type="match status" value="1"/>
</dbReference>
<dbReference type="Gene3D" id="3.40.50.10260">
    <property type="entry name" value="YjeF N-terminal domain"/>
    <property type="match status" value="1"/>
</dbReference>
<feature type="binding site" evidence="17">
    <location>
        <position position="431"/>
    </location>
    <ligand>
        <name>(6S)-NADPHX</name>
        <dbReference type="ChEBI" id="CHEBI:64076"/>
    </ligand>
</feature>
<dbReference type="GO" id="GO:0046872">
    <property type="term" value="F:metal ion binding"/>
    <property type="evidence" value="ECO:0007669"/>
    <property type="project" value="UniProtKB-UniRule"/>
</dbReference>
<dbReference type="GO" id="GO:0052855">
    <property type="term" value="F:ADP-dependent NAD(P)H-hydrate dehydratase activity"/>
    <property type="evidence" value="ECO:0007669"/>
    <property type="project" value="UniProtKB-UniRule"/>
</dbReference>
<evidence type="ECO:0000256" key="7">
    <source>
        <dbReference type="ARBA" id="ARBA00022840"/>
    </source>
</evidence>
<evidence type="ECO:0000256" key="16">
    <source>
        <dbReference type="ARBA" id="ARBA00049209"/>
    </source>
</evidence>
<comment type="similarity">
    <text evidence="3 19">In the N-terminal section; belongs to the NnrE/AIBP family.</text>
</comment>
<reference evidence="22 23" key="1">
    <citation type="journal article" date="2016" name="Environ. Microbiol.">
        <title>New Methyloceanibacter diversity from North Sea sediments includes methanotroph containing solely the soluble methane monooxygenase.</title>
        <authorList>
            <person name="Vekeman B."/>
            <person name="Kerckhof F.M."/>
            <person name="Cremers G."/>
            <person name="de Vos P."/>
            <person name="Vandamme P."/>
            <person name="Boon N."/>
            <person name="Op den Camp H.J."/>
            <person name="Heylen K."/>
        </authorList>
    </citation>
    <scope>NUCLEOTIDE SEQUENCE [LARGE SCALE GENOMIC DNA]</scope>
    <source>
        <strain evidence="22 23">R-67177</strain>
    </source>
</reference>
<dbReference type="PANTHER" id="PTHR12592">
    <property type="entry name" value="ATP-DEPENDENT (S)-NAD(P)H-HYDRATE DEHYDRATASE FAMILY MEMBER"/>
    <property type="match status" value="1"/>
</dbReference>
<evidence type="ECO:0000256" key="14">
    <source>
        <dbReference type="ARBA" id="ARBA00025153"/>
    </source>
</evidence>
<dbReference type="EC" id="5.1.99.6" evidence="19"/>
<evidence type="ECO:0000256" key="4">
    <source>
        <dbReference type="ARBA" id="ARBA00009524"/>
    </source>
</evidence>
<dbReference type="HAMAP" id="MF_01965">
    <property type="entry name" value="NADHX_dehydratase"/>
    <property type="match status" value="1"/>
</dbReference>
<sequence length="492" mass="50608">MHELLTAEEMGRADRITIEGGVPGAVLMENAGRGVADEISARFPDASTVALLCGPGNNGGDGFVAARHLLERGYRVRLGFDGDPAKLPADAAHMAARFKGAVGPLGPDLLADAEVIVDGLFGAGLARPIEGKLAALIDQANECGAPIIAIDVPSGIDGTTGAVRGTAIGASATVTFFRRKSGHLLLPGRLYCGAVRVVDIGIPAPFLKPSLTPSPMSPACGFPRFPGPRRRGTKYLRGHALVASGPMDATGAARLAARGALRAGAGLVTVASPRNALAVNAAQLTAIMVREADGPQGIAALLADPRKNAFLIGPAHGVGEETRAMVLVALKAGPAVVLDADALTSFADDKEALFEAIRAREAPVVMTPHEGEFARLFGDVAGDSKVEKARAAASRAARPWCSKARIPSRRRTQAVIDANGTPWLATAGSGDVLGGMVLGLLAQGMSGFLGASAAVWMHGQAARIFGPGLIAEDLPEMLPQVFRGLERDRAQG</sequence>
<feature type="binding site" evidence="17">
    <location>
        <position position="252"/>
    </location>
    <ligand>
        <name>(6S)-NADPHX</name>
        <dbReference type="ChEBI" id="CHEBI:64076"/>
    </ligand>
</feature>
<evidence type="ECO:0000256" key="12">
    <source>
        <dbReference type="ARBA" id="ARBA00023239"/>
    </source>
</evidence>
<evidence type="ECO:0000256" key="5">
    <source>
        <dbReference type="ARBA" id="ARBA00022723"/>
    </source>
</evidence>
<feature type="binding site" evidence="17">
    <location>
        <position position="369"/>
    </location>
    <ligand>
        <name>(6S)-NADPHX</name>
        <dbReference type="ChEBI" id="CHEBI:64076"/>
    </ligand>
</feature>
<comment type="catalytic activity">
    <reaction evidence="15 17 19">
        <text>(6S)-NADHX + ADP = AMP + phosphate + NADH + H(+)</text>
        <dbReference type="Rhea" id="RHEA:32223"/>
        <dbReference type="ChEBI" id="CHEBI:15378"/>
        <dbReference type="ChEBI" id="CHEBI:43474"/>
        <dbReference type="ChEBI" id="CHEBI:57945"/>
        <dbReference type="ChEBI" id="CHEBI:64074"/>
        <dbReference type="ChEBI" id="CHEBI:456215"/>
        <dbReference type="ChEBI" id="CHEBI:456216"/>
        <dbReference type="EC" id="4.2.1.136"/>
    </reaction>
</comment>
<feature type="binding site" evidence="18">
    <location>
        <position position="154"/>
    </location>
    <ligand>
        <name>K(+)</name>
        <dbReference type="ChEBI" id="CHEBI:29103"/>
    </ligand>
</feature>
<keyword evidence="11 18" id="KW-0413">Isomerase</keyword>
<evidence type="ECO:0000256" key="1">
    <source>
        <dbReference type="ARBA" id="ARBA00000013"/>
    </source>
</evidence>
<feature type="binding site" evidence="18">
    <location>
        <begin position="57"/>
        <end position="61"/>
    </location>
    <ligand>
        <name>(6S)-NADPHX</name>
        <dbReference type="ChEBI" id="CHEBI:64076"/>
    </ligand>
</feature>
<comment type="similarity">
    <text evidence="17">Belongs to the NnrD/CARKD family.</text>
</comment>
<evidence type="ECO:0000256" key="2">
    <source>
        <dbReference type="ARBA" id="ARBA00000909"/>
    </source>
</evidence>
<evidence type="ECO:0000256" key="9">
    <source>
        <dbReference type="ARBA" id="ARBA00022958"/>
    </source>
</evidence>
<dbReference type="EMBL" id="LPWD01000445">
    <property type="protein sequence ID" value="ODR98746.1"/>
    <property type="molecule type" value="Genomic_DNA"/>
</dbReference>
<feature type="domain" description="YjeF N-terminal" evidence="21">
    <location>
        <begin position="10"/>
        <end position="208"/>
    </location>
</feature>
<keyword evidence="13" id="KW-0511">Multifunctional enzyme</keyword>
<dbReference type="InterPro" id="IPR029056">
    <property type="entry name" value="Ribokinase-like"/>
</dbReference>
<dbReference type="CDD" id="cd01171">
    <property type="entry name" value="YXKO-related"/>
    <property type="match status" value="1"/>
</dbReference>
<comment type="catalytic activity">
    <reaction evidence="2 18 19">
        <text>(6R)-NADPHX = (6S)-NADPHX</text>
        <dbReference type="Rhea" id="RHEA:32227"/>
        <dbReference type="ChEBI" id="CHEBI:64076"/>
        <dbReference type="ChEBI" id="CHEBI:64077"/>
        <dbReference type="EC" id="5.1.99.6"/>
    </reaction>
</comment>
<dbReference type="InterPro" id="IPR004443">
    <property type="entry name" value="YjeF_N_dom"/>
</dbReference>
<dbReference type="InterPro" id="IPR036652">
    <property type="entry name" value="YjeF_N_dom_sf"/>
</dbReference>
<feature type="binding site" evidence="17">
    <location>
        <position position="430"/>
    </location>
    <ligand>
        <name>AMP</name>
        <dbReference type="ChEBI" id="CHEBI:456215"/>
    </ligand>
</feature>
<evidence type="ECO:0000259" key="21">
    <source>
        <dbReference type="PROSITE" id="PS51385"/>
    </source>
</evidence>
<dbReference type="PROSITE" id="PS51385">
    <property type="entry name" value="YJEF_N"/>
    <property type="match status" value="1"/>
</dbReference>
<evidence type="ECO:0000256" key="17">
    <source>
        <dbReference type="HAMAP-Rule" id="MF_01965"/>
    </source>
</evidence>
<protein>
    <recommendedName>
        <fullName evidence="19">Bifunctional NAD(P)H-hydrate repair enzyme</fullName>
    </recommendedName>
    <alternativeName>
        <fullName evidence="19">Nicotinamide nucleotide repair protein</fullName>
    </alternativeName>
    <domain>
        <recommendedName>
            <fullName evidence="19">ADP-dependent (S)-NAD(P)H-hydrate dehydratase</fullName>
            <ecNumber evidence="19">4.2.1.136</ecNumber>
        </recommendedName>
        <alternativeName>
            <fullName evidence="19">ADP-dependent NAD(P)HX dehydratase</fullName>
        </alternativeName>
    </domain>
    <domain>
        <recommendedName>
            <fullName evidence="19">NAD(P)H-hydrate epimerase</fullName>
            <ecNumber evidence="19">5.1.99.6</ecNumber>
        </recommendedName>
    </domain>
</protein>
<comment type="subunit">
    <text evidence="17">Homotetramer.</text>
</comment>
<dbReference type="AlphaFoldDB" id="A0A1E3W0T8"/>
<dbReference type="Pfam" id="PF01256">
    <property type="entry name" value="Carb_kinase"/>
    <property type="match status" value="1"/>
</dbReference>
<comment type="cofactor">
    <cofactor evidence="18 19">
        <name>K(+)</name>
        <dbReference type="ChEBI" id="CHEBI:29103"/>
    </cofactor>
    <text evidence="18 19">Binds 1 potassium ion per subunit.</text>
</comment>
<keyword evidence="5 18" id="KW-0479">Metal-binding</keyword>
<comment type="caution">
    <text evidence="17">Lacks conserved residue(s) required for the propagation of feature annotation.</text>
</comment>
<comment type="function">
    <text evidence="18">Catalyzes the epimerization of the S- and R-forms of NAD(P)HX, a damaged form of NAD(P)H that is a result of enzymatic or heat-dependent hydration. This is a prerequisite for the S-specific NAD(P)H-hydrate dehydratase to allow the repair of both epimers of NAD(P)HX.</text>
</comment>
<evidence type="ECO:0000256" key="8">
    <source>
        <dbReference type="ARBA" id="ARBA00022857"/>
    </source>
</evidence>
<feature type="binding site" evidence="18">
    <location>
        <position position="118"/>
    </location>
    <ligand>
        <name>K(+)</name>
        <dbReference type="ChEBI" id="CHEBI:29103"/>
    </ligand>
</feature>
<organism evidence="22 23">
    <name type="scientific">Methyloceanibacter marginalis</name>
    <dbReference type="NCBI Taxonomy" id="1774971"/>
    <lineage>
        <taxon>Bacteria</taxon>
        <taxon>Pseudomonadati</taxon>
        <taxon>Pseudomonadota</taxon>
        <taxon>Alphaproteobacteria</taxon>
        <taxon>Hyphomicrobiales</taxon>
        <taxon>Hyphomicrobiaceae</taxon>
        <taxon>Methyloceanibacter</taxon>
    </lineage>
</organism>
<feature type="binding site" evidence="18">
    <location>
        <position position="58"/>
    </location>
    <ligand>
        <name>K(+)</name>
        <dbReference type="ChEBI" id="CHEBI:29103"/>
    </ligand>
</feature>
<evidence type="ECO:0000256" key="6">
    <source>
        <dbReference type="ARBA" id="ARBA00022741"/>
    </source>
</evidence>
<evidence type="ECO:0000256" key="19">
    <source>
        <dbReference type="PIRNR" id="PIRNR017184"/>
    </source>
</evidence>
<keyword evidence="23" id="KW-1185">Reference proteome</keyword>
<evidence type="ECO:0000256" key="13">
    <source>
        <dbReference type="ARBA" id="ARBA00023268"/>
    </source>
</evidence>
<gene>
    <name evidence="17" type="primary">nnrD</name>
    <name evidence="18" type="synonym">nnrE</name>
    <name evidence="22" type="ORF">AUC71_03820</name>
</gene>
<comment type="catalytic activity">
    <reaction evidence="1 18 19">
        <text>(6R)-NADHX = (6S)-NADHX</text>
        <dbReference type="Rhea" id="RHEA:32215"/>
        <dbReference type="ChEBI" id="CHEBI:64074"/>
        <dbReference type="ChEBI" id="CHEBI:64075"/>
        <dbReference type="EC" id="5.1.99.6"/>
    </reaction>
</comment>
<dbReference type="PROSITE" id="PS51383">
    <property type="entry name" value="YJEF_C_3"/>
    <property type="match status" value="1"/>
</dbReference>
<feature type="binding site" evidence="18">
    <location>
        <position position="151"/>
    </location>
    <ligand>
        <name>(6S)-NADPHX</name>
        <dbReference type="ChEBI" id="CHEBI:64076"/>
    </ligand>
</feature>
<dbReference type="InterPro" id="IPR030677">
    <property type="entry name" value="Nnr"/>
</dbReference>
<comment type="caution">
    <text evidence="22">The sequence shown here is derived from an EMBL/GenBank/DDBJ whole genome shotgun (WGS) entry which is preliminary data.</text>
</comment>
<evidence type="ECO:0000259" key="20">
    <source>
        <dbReference type="PROSITE" id="PS51383"/>
    </source>
</evidence>
<dbReference type="InterPro" id="IPR000631">
    <property type="entry name" value="CARKD"/>
</dbReference>
<comment type="function">
    <text evidence="17">Catalyzes the dehydration of the S-form of NAD(P)HX at the expense of ADP, which is converted to AMP. Together with NAD(P)HX epimerase, which catalyzes the epimerization of the S- and R-forms, the enzyme allows the repair of both epimers of NAD(P)HX, a damaged form of NAD(P)H that is a result of enzymatic or heat-dependent hydration.</text>
</comment>
<dbReference type="GO" id="GO:0110051">
    <property type="term" value="P:metabolite repair"/>
    <property type="evidence" value="ECO:0007669"/>
    <property type="project" value="TreeGrafter"/>
</dbReference>
<feature type="binding site" evidence="18">
    <location>
        <begin position="122"/>
        <end position="128"/>
    </location>
    <ligand>
        <name>(6S)-NADPHX</name>
        <dbReference type="ChEBI" id="CHEBI:64076"/>
    </ligand>
</feature>
<dbReference type="RefSeq" id="WP_069624977.1">
    <property type="nucleotide sequence ID" value="NZ_LPWD01000445.1"/>
</dbReference>
<keyword evidence="7 17" id="KW-0067">ATP-binding</keyword>
<evidence type="ECO:0000313" key="23">
    <source>
        <dbReference type="Proteomes" id="UP000095042"/>
    </source>
</evidence>
<dbReference type="Gene3D" id="3.40.1190.20">
    <property type="match status" value="1"/>
</dbReference>
<comment type="function">
    <text evidence="14 19">Bifunctional enzyme that catalyzes the epimerization of the S- and R-forms of NAD(P)HX and the dehydration of the S-form of NAD(P)HX at the expense of ADP, which is converted to AMP. This allows the repair of both epimers of NAD(P)HX, a damaged form of NAD(P)H that is a result of enzymatic or heat-dependent hydration.</text>
</comment>
<dbReference type="Proteomes" id="UP000095042">
    <property type="component" value="Unassembled WGS sequence"/>
</dbReference>
<comment type="similarity">
    <text evidence="18">Belongs to the NnrE/AIBP family.</text>
</comment>
<dbReference type="GO" id="GO:0052856">
    <property type="term" value="F:NAD(P)HX epimerase activity"/>
    <property type="evidence" value="ECO:0007669"/>
    <property type="project" value="UniProtKB-UniRule"/>
</dbReference>
<dbReference type="PANTHER" id="PTHR12592:SF0">
    <property type="entry name" value="ATP-DEPENDENT (S)-NAD(P)H-HYDRATE DEHYDRATASE"/>
    <property type="match status" value="1"/>
</dbReference>
<keyword evidence="12 17" id="KW-0456">Lyase</keyword>
<keyword evidence="10 17" id="KW-0520">NAD</keyword>
<keyword evidence="6 17" id="KW-0547">Nucleotide-binding</keyword>
<evidence type="ECO:0000256" key="10">
    <source>
        <dbReference type="ARBA" id="ARBA00023027"/>
    </source>
</evidence>
<evidence type="ECO:0000256" key="18">
    <source>
        <dbReference type="HAMAP-Rule" id="MF_01966"/>
    </source>
</evidence>
<evidence type="ECO:0000256" key="3">
    <source>
        <dbReference type="ARBA" id="ARBA00006001"/>
    </source>
</evidence>
<dbReference type="HAMAP" id="MF_01966">
    <property type="entry name" value="NADHX_epimerase"/>
    <property type="match status" value="1"/>
</dbReference>
<dbReference type="SUPFAM" id="SSF53613">
    <property type="entry name" value="Ribokinase-like"/>
    <property type="match status" value="1"/>
</dbReference>
<proteinExistence type="inferred from homology"/>
<evidence type="ECO:0000313" key="22">
    <source>
        <dbReference type="EMBL" id="ODR98746.1"/>
    </source>
</evidence>
<dbReference type="GO" id="GO:0005524">
    <property type="term" value="F:ATP binding"/>
    <property type="evidence" value="ECO:0007669"/>
    <property type="project" value="UniProtKB-UniRule"/>
</dbReference>
<keyword evidence="9 18" id="KW-0630">Potassium</keyword>
<feature type="domain" description="YjeF C-terminal" evidence="20">
    <location>
        <begin position="216"/>
        <end position="485"/>
    </location>
</feature>
<keyword evidence="8 17" id="KW-0521">NADP</keyword>
<comment type="catalytic activity">
    <reaction evidence="16 17 19">
        <text>(6S)-NADPHX + ADP = AMP + phosphate + NADPH + H(+)</text>
        <dbReference type="Rhea" id="RHEA:32235"/>
        <dbReference type="ChEBI" id="CHEBI:15378"/>
        <dbReference type="ChEBI" id="CHEBI:43474"/>
        <dbReference type="ChEBI" id="CHEBI:57783"/>
        <dbReference type="ChEBI" id="CHEBI:64076"/>
        <dbReference type="ChEBI" id="CHEBI:456215"/>
        <dbReference type="ChEBI" id="CHEBI:456216"/>
        <dbReference type="EC" id="4.2.1.136"/>
    </reaction>
</comment>
<evidence type="ECO:0000256" key="15">
    <source>
        <dbReference type="ARBA" id="ARBA00048238"/>
    </source>
</evidence>
<evidence type="ECO:0000256" key="11">
    <source>
        <dbReference type="ARBA" id="ARBA00023235"/>
    </source>
</evidence>
<dbReference type="PIRSF" id="PIRSF017184">
    <property type="entry name" value="Nnr"/>
    <property type="match status" value="1"/>
</dbReference>
<dbReference type="EC" id="4.2.1.136" evidence="19"/>